<dbReference type="PANTHER" id="PTHR46616">
    <property type="entry name" value="UBIQUITIN-PROTEIN LIGASE"/>
    <property type="match status" value="1"/>
</dbReference>
<dbReference type="PANTHER" id="PTHR46616:SF11">
    <property type="entry name" value="E3 UBIQUITIN-PROTEIN LIGASE RNF182-LIKE"/>
    <property type="match status" value="1"/>
</dbReference>
<dbReference type="KEGG" id="dcr:108206755"/>
<evidence type="ECO:0000313" key="8">
    <source>
        <dbReference type="Proteomes" id="UP000077755"/>
    </source>
</evidence>
<feature type="transmembrane region" description="Helical" evidence="5">
    <location>
        <begin position="201"/>
        <end position="223"/>
    </location>
</feature>
<feature type="domain" description="RING-type" evidence="6">
    <location>
        <begin position="45"/>
        <end position="100"/>
    </location>
</feature>
<evidence type="ECO:0000256" key="2">
    <source>
        <dbReference type="ARBA" id="ARBA00022771"/>
    </source>
</evidence>
<reference evidence="7" key="1">
    <citation type="journal article" date="2016" name="Nat. Genet.">
        <title>A high-quality carrot genome assembly provides new insights into carotenoid accumulation and asterid genome evolution.</title>
        <authorList>
            <person name="Iorizzo M."/>
            <person name="Ellison S."/>
            <person name="Senalik D."/>
            <person name="Zeng P."/>
            <person name="Satapoomin P."/>
            <person name="Huang J."/>
            <person name="Bowman M."/>
            <person name="Iovene M."/>
            <person name="Sanseverino W."/>
            <person name="Cavagnaro P."/>
            <person name="Yildiz M."/>
            <person name="Macko-Podgorni A."/>
            <person name="Moranska E."/>
            <person name="Grzebelus E."/>
            <person name="Grzebelus D."/>
            <person name="Ashrafi H."/>
            <person name="Zheng Z."/>
            <person name="Cheng S."/>
            <person name="Spooner D."/>
            <person name="Van Deynze A."/>
            <person name="Simon P."/>
        </authorList>
    </citation>
    <scope>NUCLEOTIDE SEQUENCE</scope>
    <source>
        <tissue evidence="7">Leaf</tissue>
    </source>
</reference>
<keyword evidence="3" id="KW-0862">Zinc</keyword>
<evidence type="ECO:0000256" key="5">
    <source>
        <dbReference type="SAM" id="Phobius"/>
    </source>
</evidence>
<name>A0AAF0WIT4_DAUCS</name>
<protein>
    <recommendedName>
        <fullName evidence="6">RING-type domain-containing protein</fullName>
    </recommendedName>
</protein>
<evidence type="ECO:0000256" key="1">
    <source>
        <dbReference type="ARBA" id="ARBA00022723"/>
    </source>
</evidence>
<dbReference type="Gene3D" id="3.30.40.10">
    <property type="entry name" value="Zinc/RING finger domain, C3HC4 (zinc finger)"/>
    <property type="match status" value="1"/>
</dbReference>
<organism evidence="7 8">
    <name type="scientific">Daucus carota subsp. sativus</name>
    <name type="common">Carrot</name>
    <dbReference type="NCBI Taxonomy" id="79200"/>
    <lineage>
        <taxon>Eukaryota</taxon>
        <taxon>Viridiplantae</taxon>
        <taxon>Streptophyta</taxon>
        <taxon>Embryophyta</taxon>
        <taxon>Tracheophyta</taxon>
        <taxon>Spermatophyta</taxon>
        <taxon>Magnoliopsida</taxon>
        <taxon>eudicotyledons</taxon>
        <taxon>Gunneridae</taxon>
        <taxon>Pentapetalae</taxon>
        <taxon>asterids</taxon>
        <taxon>campanulids</taxon>
        <taxon>Apiales</taxon>
        <taxon>Apiaceae</taxon>
        <taxon>Apioideae</taxon>
        <taxon>Scandiceae</taxon>
        <taxon>Daucinae</taxon>
        <taxon>Daucus</taxon>
        <taxon>Daucus sect. Daucus</taxon>
    </lineage>
</organism>
<accession>A0AAF0WIT4</accession>
<proteinExistence type="predicted"/>
<dbReference type="SUPFAM" id="SSF57850">
    <property type="entry name" value="RING/U-box"/>
    <property type="match status" value="1"/>
</dbReference>
<reference evidence="7" key="2">
    <citation type="submission" date="2022-03" db="EMBL/GenBank/DDBJ databases">
        <title>Draft title - Genomic analysis of global carrot germplasm unveils the trajectory of domestication and the origin of high carotenoid orange carrot.</title>
        <authorList>
            <person name="Iorizzo M."/>
            <person name="Ellison S."/>
            <person name="Senalik D."/>
            <person name="Macko-Podgorni A."/>
            <person name="Grzebelus D."/>
            <person name="Bostan H."/>
            <person name="Rolling W."/>
            <person name="Curaba J."/>
            <person name="Simon P."/>
        </authorList>
    </citation>
    <scope>NUCLEOTIDE SEQUENCE</scope>
    <source>
        <tissue evidence="7">Leaf</tissue>
    </source>
</reference>
<dbReference type="PROSITE" id="PS00518">
    <property type="entry name" value="ZF_RING_1"/>
    <property type="match status" value="1"/>
</dbReference>
<dbReference type="EMBL" id="CP093344">
    <property type="protein sequence ID" value="WOG88870.1"/>
    <property type="molecule type" value="Genomic_DNA"/>
</dbReference>
<dbReference type="InterPro" id="IPR013083">
    <property type="entry name" value="Znf_RING/FYVE/PHD"/>
</dbReference>
<keyword evidence="8" id="KW-1185">Reference proteome</keyword>
<sequence length="264" mass="29717">MWGFISKAIGSAGFKKSSTEQGRASLESSDDETCSNDSSEEGMECPICWESFNIVENVPYVLWCGHTLCKNCLLGLQLASFEVADQKVRIPFFISCPWCHLLTLRLLYKGNLKFPSKNYFILWMLENLNNDRMKSASFAAEDHQVGCSSRSTASTGSHSASINTRRPLCLGQSGSNNNGRNGIARFLGLERPRNFPKPLDFFIRLILKMFFIILLLAIVLFAIPCSFVILAVYLLVTVLFAVPSFLVLYFAYPVLDWLTREFAM</sequence>
<evidence type="ECO:0000313" key="7">
    <source>
        <dbReference type="EMBL" id="WOG88870.1"/>
    </source>
</evidence>
<evidence type="ECO:0000256" key="3">
    <source>
        <dbReference type="ARBA" id="ARBA00022833"/>
    </source>
</evidence>
<gene>
    <name evidence="7" type="ORF">DCAR_0208105</name>
</gene>
<evidence type="ECO:0000259" key="6">
    <source>
        <dbReference type="PROSITE" id="PS50089"/>
    </source>
</evidence>
<dbReference type="InterPro" id="IPR027370">
    <property type="entry name" value="Znf-RING_euk"/>
</dbReference>
<evidence type="ECO:0000256" key="4">
    <source>
        <dbReference type="PROSITE-ProRule" id="PRU00175"/>
    </source>
</evidence>
<dbReference type="PROSITE" id="PS50089">
    <property type="entry name" value="ZF_RING_2"/>
    <property type="match status" value="1"/>
</dbReference>
<dbReference type="Proteomes" id="UP000077755">
    <property type="component" value="Chromosome 2"/>
</dbReference>
<dbReference type="GO" id="GO:0008270">
    <property type="term" value="F:zinc ion binding"/>
    <property type="evidence" value="ECO:0007669"/>
    <property type="project" value="UniProtKB-KW"/>
</dbReference>
<keyword evidence="5" id="KW-1133">Transmembrane helix</keyword>
<dbReference type="InterPro" id="IPR017907">
    <property type="entry name" value="Znf_RING_CS"/>
</dbReference>
<keyword evidence="1" id="KW-0479">Metal-binding</keyword>
<dbReference type="InterPro" id="IPR001841">
    <property type="entry name" value="Znf_RING"/>
</dbReference>
<keyword evidence="2 4" id="KW-0863">Zinc-finger</keyword>
<keyword evidence="5" id="KW-0472">Membrane</keyword>
<keyword evidence="5" id="KW-0812">Transmembrane</keyword>
<dbReference type="AlphaFoldDB" id="A0AAF0WIT4"/>
<dbReference type="Pfam" id="PF13445">
    <property type="entry name" value="zf-RING_UBOX"/>
    <property type="match status" value="1"/>
</dbReference>
<feature type="transmembrane region" description="Helical" evidence="5">
    <location>
        <begin position="229"/>
        <end position="252"/>
    </location>
</feature>